<dbReference type="EMBL" id="CM009290">
    <property type="protein sequence ID" value="PNT56240.1"/>
    <property type="molecule type" value="Genomic_DNA"/>
</dbReference>
<evidence type="ECO:0000256" key="5">
    <source>
        <dbReference type="ARBA" id="ARBA00022679"/>
    </source>
</evidence>
<dbReference type="PANTHER" id="PTHR46913:SF1">
    <property type="entry name" value="RING-H2 FINGER PROTEIN ATL16"/>
    <property type="match status" value="1"/>
</dbReference>
<feature type="domain" description="RING-type" evidence="16">
    <location>
        <begin position="111"/>
        <end position="153"/>
    </location>
</feature>
<dbReference type="PROSITE" id="PS50089">
    <property type="entry name" value="ZF_RING_2"/>
    <property type="match status" value="1"/>
</dbReference>
<evidence type="ECO:0000256" key="4">
    <source>
        <dbReference type="ARBA" id="ARBA00012483"/>
    </source>
</evidence>
<dbReference type="STRING" id="3694.A0A2K2C2K7"/>
<keyword evidence="8 14" id="KW-0863">Zinc-finger</keyword>
<evidence type="ECO:0000256" key="6">
    <source>
        <dbReference type="ARBA" id="ARBA00022692"/>
    </source>
</evidence>
<keyword evidence="5" id="KW-0808">Transferase</keyword>
<reference evidence="17 18" key="1">
    <citation type="journal article" date="2006" name="Science">
        <title>The genome of black cottonwood, Populus trichocarpa (Torr. &amp; Gray).</title>
        <authorList>
            <person name="Tuskan G.A."/>
            <person name="Difazio S."/>
            <person name="Jansson S."/>
            <person name="Bohlmann J."/>
            <person name="Grigoriev I."/>
            <person name="Hellsten U."/>
            <person name="Putnam N."/>
            <person name="Ralph S."/>
            <person name="Rombauts S."/>
            <person name="Salamov A."/>
            <person name="Schein J."/>
            <person name="Sterck L."/>
            <person name="Aerts A."/>
            <person name="Bhalerao R.R."/>
            <person name="Bhalerao R.P."/>
            <person name="Blaudez D."/>
            <person name="Boerjan W."/>
            <person name="Brun A."/>
            <person name="Brunner A."/>
            <person name="Busov V."/>
            <person name="Campbell M."/>
            <person name="Carlson J."/>
            <person name="Chalot M."/>
            <person name="Chapman J."/>
            <person name="Chen G.L."/>
            <person name="Cooper D."/>
            <person name="Coutinho P.M."/>
            <person name="Couturier J."/>
            <person name="Covert S."/>
            <person name="Cronk Q."/>
            <person name="Cunningham R."/>
            <person name="Davis J."/>
            <person name="Degroeve S."/>
            <person name="Dejardin A."/>
            <person name="Depamphilis C."/>
            <person name="Detter J."/>
            <person name="Dirks B."/>
            <person name="Dubchak I."/>
            <person name="Duplessis S."/>
            <person name="Ehlting J."/>
            <person name="Ellis B."/>
            <person name="Gendler K."/>
            <person name="Goodstein D."/>
            <person name="Gribskov M."/>
            <person name="Grimwood J."/>
            <person name="Groover A."/>
            <person name="Gunter L."/>
            <person name="Hamberger B."/>
            <person name="Heinze B."/>
            <person name="Helariutta Y."/>
            <person name="Henrissat B."/>
            <person name="Holligan D."/>
            <person name="Holt R."/>
            <person name="Huang W."/>
            <person name="Islam-Faridi N."/>
            <person name="Jones S."/>
            <person name="Jones-Rhoades M."/>
            <person name="Jorgensen R."/>
            <person name="Joshi C."/>
            <person name="Kangasjarvi J."/>
            <person name="Karlsson J."/>
            <person name="Kelleher C."/>
            <person name="Kirkpatrick R."/>
            <person name="Kirst M."/>
            <person name="Kohler A."/>
            <person name="Kalluri U."/>
            <person name="Larimer F."/>
            <person name="Leebens-Mack J."/>
            <person name="Leple J.C."/>
            <person name="Locascio P."/>
            <person name="Lou Y."/>
            <person name="Lucas S."/>
            <person name="Martin F."/>
            <person name="Montanini B."/>
            <person name="Napoli C."/>
            <person name="Nelson D.R."/>
            <person name="Nelson C."/>
            <person name="Nieminen K."/>
            <person name="Nilsson O."/>
            <person name="Pereda V."/>
            <person name="Peter G."/>
            <person name="Philippe R."/>
            <person name="Pilate G."/>
            <person name="Poliakov A."/>
            <person name="Razumovskaya J."/>
            <person name="Richardson P."/>
            <person name="Rinaldi C."/>
            <person name="Ritland K."/>
            <person name="Rouze P."/>
            <person name="Ryaboy D."/>
            <person name="Schmutz J."/>
            <person name="Schrader J."/>
            <person name="Segerman B."/>
            <person name="Shin H."/>
            <person name="Siddiqui A."/>
            <person name="Sterky F."/>
            <person name="Terry A."/>
            <person name="Tsai C.J."/>
            <person name="Uberbacher E."/>
            <person name="Unneberg P."/>
            <person name="Vahala J."/>
            <person name="Wall K."/>
            <person name="Wessler S."/>
            <person name="Yang G."/>
            <person name="Yin T."/>
            <person name="Douglas C."/>
            <person name="Marra M."/>
            <person name="Sandberg G."/>
            <person name="Van de Peer Y."/>
            <person name="Rokhsar D."/>
        </authorList>
    </citation>
    <scope>NUCLEOTIDE SEQUENCE [LARGE SCALE GENOMIC DNA]</scope>
    <source>
        <strain evidence="18">cv. Nisqually</strain>
    </source>
</reference>
<dbReference type="InterPro" id="IPR013083">
    <property type="entry name" value="Znf_RING/FYVE/PHD"/>
</dbReference>
<evidence type="ECO:0000256" key="13">
    <source>
        <dbReference type="ARBA" id="ARBA00024209"/>
    </source>
</evidence>
<dbReference type="EC" id="2.3.2.27" evidence="4"/>
<sequence length="204" mass="23433">MSSSPTPAPGHEFERQSHRNPFVLVPVALVCIIILLWLIYCKILKRIWCAVVSVTFSTNQVDRRHLNEIFFEDPSMHFQCHGLEPSMTRALPIAQFEKKNKEESSPSNNECAVCLGEFQEGEWLKHLPNCCHVFHTACIDTWFQSHTNCPLCRSHVFNLSPCRDFSVSTHTLLDIPTREELSQEREANYQVLRSQILQNLALGP</sequence>
<keyword evidence="7" id="KW-0479">Metal-binding</keyword>
<evidence type="ECO:0000256" key="9">
    <source>
        <dbReference type="ARBA" id="ARBA00022786"/>
    </source>
</evidence>
<keyword evidence="6 15" id="KW-0812">Transmembrane</keyword>
<dbReference type="SUPFAM" id="SSF57850">
    <property type="entry name" value="RING/U-box"/>
    <property type="match status" value="1"/>
</dbReference>
<dbReference type="InterPro" id="IPR001841">
    <property type="entry name" value="Znf_RING"/>
</dbReference>
<name>A0A2K2C2K7_POPTR</name>
<dbReference type="SMART" id="SM00184">
    <property type="entry name" value="RING"/>
    <property type="match status" value="1"/>
</dbReference>
<dbReference type="Proteomes" id="UP000006729">
    <property type="component" value="Chromosome 1"/>
</dbReference>
<evidence type="ECO:0000256" key="8">
    <source>
        <dbReference type="ARBA" id="ARBA00022771"/>
    </source>
</evidence>
<keyword evidence="9" id="KW-0833">Ubl conjugation pathway</keyword>
<gene>
    <name evidence="17" type="ORF">POPTR_001G235100</name>
</gene>
<dbReference type="InterPro" id="IPR044600">
    <property type="entry name" value="ATL1/ATL16-like"/>
</dbReference>
<dbReference type="UniPathway" id="UPA00143"/>
<evidence type="ECO:0000256" key="10">
    <source>
        <dbReference type="ARBA" id="ARBA00022833"/>
    </source>
</evidence>
<dbReference type="FunFam" id="3.30.40.10:FF:000187">
    <property type="entry name" value="E3 ubiquitin-protein ligase ATL6"/>
    <property type="match status" value="1"/>
</dbReference>
<dbReference type="GO" id="GO:0061630">
    <property type="term" value="F:ubiquitin protein ligase activity"/>
    <property type="evidence" value="ECO:0007669"/>
    <property type="project" value="UniProtKB-EC"/>
</dbReference>
<organism evidence="17 18">
    <name type="scientific">Populus trichocarpa</name>
    <name type="common">Western balsam poplar</name>
    <name type="synonym">Populus balsamifera subsp. trichocarpa</name>
    <dbReference type="NCBI Taxonomy" id="3694"/>
    <lineage>
        <taxon>Eukaryota</taxon>
        <taxon>Viridiplantae</taxon>
        <taxon>Streptophyta</taxon>
        <taxon>Embryophyta</taxon>
        <taxon>Tracheophyta</taxon>
        <taxon>Spermatophyta</taxon>
        <taxon>Magnoliopsida</taxon>
        <taxon>eudicotyledons</taxon>
        <taxon>Gunneridae</taxon>
        <taxon>Pentapetalae</taxon>
        <taxon>rosids</taxon>
        <taxon>fabids</taxon>
        <taxon>Malpighiales</taxon>
        <taxon>Salicaceae</taxon>
        <taxon>Saliceae</taxon>
        <taxon>Populus</taxon>
    </lineage>
</organism>
<dbReference type="Pfam" id="PF13639">
    <property type="entry name" value="zf-RING_2"/>
    <property type="match status" value="1"/>
</dbReference>
<proteinExistence type="inferred from homology"/>
<dbReference type="InParanoid" id="A0A2K2C2K7"/>
<evidence type="ECO:0000256" key="2">
    <source>
        <dbReference type="ARBA" id="ARBA00004167"/>
    </source>
</evidence>
<evidence type="ECO:0000256" key="12">
    <source>
        <dbReference type="ARBA" id="ARBA00023136"/>
    </source>
</evidence>
<evidence type="ECO:0000256" key="14">
    <source>
        <dbReference type="PROSITE-ProRule" id="PRU00175"/>
    </source>
</evidence>
<evidence type="ECO:0000313" key="17">
    <source>
        <dbReference type="EMBL" id="PNT56240.1"/>
    </source>
</evidence>
<comment type="pathway">
    <text evidence="3">Protein modification; protein ubiquitination.</text>
</comment>
<dbReference type="AlphaFoldDB" id="A0A2K2C2K7"/>
<dbReference type="Gene3D" id="3.30.40.10">
    <property type="entry name" value="Zinc/RING finger domain, C3HC4 (zinc finger)"/>
    <property type="match status" value="1"/>
</dbReference>
<comment type="similarity">
    <text evidence="13">Belongs to the RING-type zinc finger family. ATL subfamily.</text>
</comment>
<accession>A0A2K2C2K7</accession>
<keyword evidence="12 15" id="KW-0472">Membrane</keyword>
<keyword evidence="18" id="KW-1185">Reference proteome</keyword>
<evidence type="ECO:0000256" key="15">
    <source>
        <dbReference type="SAM" id="Phobius"/>
    </source>
</evidence>
<evidence type="ECO:0000313" key="18">
    <source>
        <dbReference type="Proteomes" id="UP000006729"/>
    </source>
</evidence>
<dbReference type="GO" id="GO:0008270">
    <property type="term" value="F:zinc ion binding"/>
    <property type="evidence" value="ECO:0007669"/>
    <property type="project" value="UniProtKB-KW"/>
</dbReference>
<evidence type="ECO:0000256" key="3">
    <source>
        <dbReference type="ARBA" id="ARBA00004906"/>
    </source>
</evidence>
<evidence type="ECO:0000259" key="16">
    <source>
        <dbReference type="PROSITE" id="PS50089"/>
    </source>
</evidence>
<dbReference type="PANTHER" id="PTHR46913">
    <property type="entry name" value="RING-H2 FINGER PROTEIN ATL16"/>
    <property type="match status" value="1"/>
</dbReference>
<evidence type="ECO:0000256" key="1">
    <source>
        <dbReference type="ARBA" id="ARBA00000900"/>
    </source>
</evidence>
<dbReference type="GO" id="GO:0016020">
    <property type="term" value="C:membrane"/>
    <property type="evidence" value="ECO:0007669"/>
    <property type="project" value="UniProtKB-SubCell"/>
</dbReference>
<evidence type="ECO:0000256" key="11">
    <source>
        <dbReference type="ARBA" id="ARBA00022989"/>
    </source>
</evidence>
<keyword evidence="10" id="KW-0862">Zinc</keyword>
<dbReference type="GO" id="GO:0016567">
    <property type="term" value="P:protein ubiquitination"/>
    <property type="evidence" value="ECO:0000318"/>
    <property type="project" value="GO_Central"/>
</dbReference>
<keyword evidence="11 15" id="KW-1133">Transmembrane helix</keyword>
<evidence type="ECO:0000256" key="7">
    <source>
        <dbReference type="ARBA" id="ARBA00022723"/>
    </source>
</evidence>
<comment type="subcellular location">
    <subcellularLocation>
        <location evidence="2">Membrane</location>
        <topology evidence="2">Single-pass membrane protein</topology>
    </subcellularLocation>
</comment>
<feature type="transmembrane region" description="Helical" evidence="15">
    <location>
        <begin position="21"/>
        <end position="40"/>
    </location>
</feature>
<protein>
    <recommendedName>
        <fullName evidence="4">RING-type E3 ubiquitin transferase</fullName>
        <ecNumber evidence="4">2.3.2.27</ecNumber>
    </recommendedName>
</protein>
<comment type="catalytic activity">
    <reaction evidence="1">
        <text>S-ubiquitinyl-[E2 ubiquitin-conjugating enzyme]-L-cysteine + [acceptor protein]-L-lysine = [E2 ubiquitin-conjugating enzyme]-L-cysteine + N(6)-ubiquitinyl-[acceptor protein]-L-lysine.</text>
        <dbReference type="EC" id="2.3.2.27"/>
    </reaction>
</comment>